<keyword evidence="3" id="KW-1003">Cell membrane</keyword>
<evidence type="ECO:0000256" key="1">
    <source>
        <dbReference type="ARBA" id="ARBA00004651"/>
    </source>
</evidence>
<feature type="transmembrane region" description="Helical" evidence="7">
    <location>
        <begin position="182"/>
        <end position="203"/>
    </location>
</feature>
<dbReference type="PANTHER" id="PTHR23513:SF11">
    <property type="entry name" value="STAPHYLOFERRIN A TRANSPORTER"/>
    <property type="match status" value="1"/>
</dbReference>
<dbReference type="KEGG" id="sap:Sulac_0088"/>
<organism evidence="8 9">
    <name type="scientific">Sulfobacillus acidophilus (strain ATCC 700253 / DSM 10332 / NAL)</name>
    <dbReference type="NCBI Taxonomy" id="679936"/>
    <lineage>
        <taxon>Bacteria</taxon>
        <taxon>Bacillati</taxon>
        <taxon>Bacillota</taxon>
        <taxon>Clostridia</taxon>
        <taxon>Eubacteriales</taxon>
        <taxon>Clostridiales Family XVII. Incertae Sedis</taxon>
        <taxon>Sulfobacillus</taxon>
    </lineage>
</organism>
<feature type="transmembrane region" description="Helical" evidence="7">
    <location>
        <begin position="53"/>
        <end position="72"/>
    </location>
</feature>
<dbReference type="SUPFAM" id="SSF103473">
    <property type="entry name" value="MFS general substrate transporter"/>
    <property type="match status" value="1"/>
</dbReference>
<dbReference type="GO" id="GO:0005886">
    <property type="term" value="C:plasma membrane"/>
    <property type="evidence" value="ECO:0007669"/>
    <property type="project" value="UniProtKB-SubCell"/>
</dbReference>
<dbReference type="Pfam" id="PF05977">
    <property type="entry name" value="MFS_3"/>
    <property type="match status" value="1"/>
</dbReference>
<dbReference type="HOGENOM" id="CLU_034180_17_3_9"/>
<evidence type="ECO:0000256" key="3">
    <source>
        <dbReference type="ARBA" id="ARBA00022475"/>
    </source>
</evidence>
<proteinExistence type="predicted"/>
<feature type="transmembrane region" description="Helical" evidence="7">
    <location>
        <begin position="291"/>
        <end position="310"/>
    </location>
</feature>
<keyword evidence="9" id="KW-1185">Reference proteome</keyword>
<dbReference type="Gene3D" id="1.20.1250.20">
    <property type="entry name" value="MFS general substrate transporter like domains"/>
    <property type="match status" value="1"/>
</dbReference>
<gene>
    <name evidence="8" type="ordered locus">Sulac_0088</name>
</gene>
<evidence type="ECO:0000256" key="7">
    <source>
        <dbReference type="SAM" id="Phobius"/>
    </source>
</evidence>
<evidence type="ECO:0000313" key="8">
    <source>
        <dbReference type="EMBL" id="AEW03661.1"/>
    </source>
</evidence>
<evidence type="ECO:0000256" key="4">
    <source>
        <dbReference type="ARBA" id="ARBA00022692"/>
    </source>
</evidence>
<feature type="transmembrane region" description="Helical" evidence="7">
    <location>
        <begin position="224"/>
        <end position="246"/>
    </location>
</feature>
<evidence type="ECO:0000256" key="5">
    <source>
        <dbReference type="ARBA" id="ARBA00022989"/>
    </source>
</evidence>
<feature type="transmembrane region" description="Helical" evidence="7">
    <location>
        <begin position="375"/>
        <end position="396"/>
    </location>
</feature>
<protein>
    <submittedName>
        <fullName evidence="8">Major facilitator superfamily MFS_1</fullName>
    </submittedName>
</protein>
<comment type="subcellular location">
    <subcellularLocation>
        <location evidence="1">Cell membrane</location>
        <topology evidence="1">Multi-pass membrane protein</topology>
    </subcellularLocation>
</comment>
<dbReference type="Proteomes" id="UP000005439">
    <property type="component" value="Chromosome"/>
</dbReference>
<feature type="transmembrane region" description="Helical" evidence="7">
    <location>
        <begin position="155"/>
        <end position="176"/>
    </location>
</feature>
<dbReference type="CDD" id="cd06173">
    <property type="entry name" value="MFS_MefA_like"/>
    <property type="match status" value="1"/>
</dbReference>
<dbReference type="AlphaFoldDB" id="G8TVM2"/>
<dbReference type="PANTHER" id="PTHR23513">
    <property type="entry name" value="INTEGRAL MEMBRANE EFFLUX PROTEIN-RELATED"/>
    <property type="match status" value="1"/>
</dbReference>
<name>G8TVM2_SULAD</name>
<dbReference type="EMBL" id="CP003179">
    <property type="protein sequence ID" value="AEW03661.1"/>
    <property type="molecule type" value="Genomic_DNA"/>
</dbReference>
<evidence type="ECO:0000256" key="2">
    <source>
        <dbReference type="ARBA" id="ARBA00022448"/>
    </source>
</evidence>
<evidence type="ECO:0000256" key="6">
    <source>
        <dbReference type="ARBA" id="ARBA00023136"/>
    </source>
</evidence>
<keyword evidence="2" id="KW-0813">Transport</keyword>
<evidence type="ECO:0000313" key="9">
    <source>
        <dbReference type="Proteomes" id="UP000005439"/>
    </source>
</evidence>
<keyword evidence="4 7" id="KW-0812">Transmembrane</keyword>
<feature type="transmembrane region" description="Helical" evidence="7">
    <location>
        <begin position="21"/>
        <end position="47"/>
    </location>
</feature>
<reference evidence="9" key="1">
    <citation type="submission" date="2011-12" db="EMBL/GenBank/DDBJ databases">
        <title>The complete genome of chromosome of Sulfobacillus acidophilus DSM 10332.</title>
        <authorList>
            <person name="Lucas S."/>
            <person name="Han J."/>
            <person name="Lapidus A."/>
            <person name="Bruce D."/>
            <person name="Goodwin L."/>
            <person name="Pitluck S."/>
            <person name="Peters L."/>
            <person name="Kyrpides N."/>
            <person name="Mavromatis K."/>
            <person name="Ivanova N."/>
            <person name="Mikhailova N."/>
            <person name="Chertkov O."/>
            <person name="Saunders E."/>
            <person name="Detter J.C."/>
            <person name="Tapia R."/>
            <person name="Han C."/>
            <person name="Land M."/>
            <person name="Hauser L."/>
            <person name="Markowitz V."/>
            <person name="Cheng J.-F."/>
            <person name="Hugenholtz P."/>
            <person name="Woyke T."/>
            <person name="Wu D."/>
            <person name="Pukall R."/>
            <person name="Gehrich-Schroeter G."/>
            <person name="Schneider S."/>
            <person name="Klenk H.-P."/>
            <person name="Eisen J.A."/>
        </authorList>
    </citation>
    <scope>NUCLEOTIDE SEQUENCE [LARGE SCALE GENOMIC DNA]</scope>
    <source>
        <strain evidence="9">ATCC 700253 / DSM 10332 / NAL</strain>
    </source>
</reference>
<keyword evidence="5 7" id="KW-1133">Transmembrane helix</keyword>
<dbReference type="STRING" id="679936.Sulac_0088"/>
<reference evidence="8 9" key="2">
    <citation type="journal article" date="2012" name="Stand. Genomic Sci.">
        <title>Complete genome sequence of the moderately thermophilic mineral-sulfide-oxidizing firmicute Sulfobacillus acidophilus type strain (NAL(T)).</title>
        <authorList>
            <person name="Anderson I."/>
            <person name="Chertkov O."/>
            <person name="Chen A."/>
            <person name="Saunders E."/>
            <person name="Lapidus A."/>
            <person name="Nolan M."/>
            <person name="Lucas S."/>
            <person name="Hammon N."/>
            <person name="Deshpande S."/>
            <person name="Cheng J.F."/>
            <person name="Han C."/>
            <person name="Tapia R."/>
            <person name="Goodwin L.A."/>
            <person name="Pitluck S."/>
            <person name="Liolios K."/>
            <person name="Pagani I."/>
            <person name="Ivanova N."/>
            <person name="Mikhailova N."/>
            <person name="Pati A."/>
            <person name="Palaniappan K."/>
            <person name="Land M."/>
            <person name="Pan C."/>
            <person name="Rohde M."/>
            <person name="Pukall R."/>
            <person name="Goker M."/>
            <person name="Detter J.C."/>
            <person name="Woyke T."/>
            <person name="Bristow J."/>
            <person name="Eisen J.A."/>
            <person name="Markowitz V."/>
            <person name="Hugenholtz P."/>
            <person name="Kyrpides N.C."/>
            <person name="Klenk H.P."/>
            <person name="Mavromatis K."/>
        </authorList>
    </citation>
    <scope>NUCLEOTIDE SEQUENCE [LARGE SCALE GENOMIC DNA]</scope>
    <source>
        <strain evidence="9">ATCC 700253 / DSM 10332 / NAL</strain>
    </source>
</reference>
<keyword evidence="6 7" id="KW-0472">Membrane</keyword>
<dbReference type="InterPro" id="IPR010290">
    <property type="entry name" value="TM_effector"/>
</dbReference>
<dbReference type="PATRIC" id="fig|679936.5.peg.95"/>
<dbReference type="InterPro" id="IPR036259">
    <property type="entry name" value="MFS_trans_sf"/>
</dbReference>
<accession>G8TVM2</accession>
<sequence length="413" mass="43046">MNTRLPLAWSSGALANPSFRWFYLGRTVSLFGSAMTPVALAFAVLAARHGQELLGYLLAAELLPNVLLVLLGGSLADRFRRDRLLVWAHVGQGCSQAAVAAVVLTGTNPYGLFPLAVLNGVLAAVTSPALRGIVPELVTPAHISQANALLNASKSAARIVGPATAGLLVATIGGGFGIAADAVTFFAAAACMAQVAIPSRPAGPVRSLVRSIKDGWQYFRRRRWIWSITGAWTVMNLIQMGAWQVLGPMIAQKSFGPAGWGLTLSVKAAGILAGSMVLLKIRFARPLRDGMAAAAGVGLPLVVLGCHLPLPVLTAAAGLAGIGSAITGVTWDTALQQGVPQDKLGQVLAFDEFGSYVGIPLGEILAVPLADRWGIYPVVTVGGVLFILVALSPLALRDVRRMTAQDIRSTMPG</sequence>
<feature type="transmembrane region" description="Helical" evidence="7">
    <location>
        <begin position="258"/>
        <end position="279"/>
    </location>
</feature>